<feature type="region of interest" description="Disordered" evidence="1">
    <location>
        <begin position="270"/>
        <end position="290"/>
    </location>
</feature>
<reference evidence="3 4" key="1">
    <citation type="journal article" date="2018" name="Biotechnol. Biofuels">
        <title>Integrative visual omics of the white-rot fungus Polyporus brumalis exposes the biotechnological potential of its oxidative enzymes for delignifying raw plant biomass.</title>
        <authorList>
            <person name="Miyauchi S."/>
            <person name="Rancon A."/>
            <person name="Drula E."/>
            <person name="Hage H."/>
            <person name="Chaduli D."/>
            <person name="Favel A."/>
            <person name="Grisel S."/>
            <person name="Henrissat B."/>
            <person name="Herpoel-Gimbert I."/>
            <person name="Ruiz-Duenas F.J."/>
            <person name="Chevret D."/>
            <person name="Hainaut M."/>
            <person name="Lin J."/>
            <person name="Wang M."/>
            <person name="Pangilinan J."/>
            <person name="Lipzen A."/>
            <person name="Lesage-Meessen L."/>
            <person name="Navarro D."/>
            <person name="Riley R."/>
            <person name="Grigoriev I.V."/>
            <person name="Zhou S."/>
            <person name="Raouche S."/>
            <person name="Rosso M.N."/>
        </authorList>
    </citation>
    <scope>NUCLEOTIDE SEQUENCE [LARGE SCALE GENOMIC DNA]</scope>
    <source>
        <strain evidence="3 4">BRFM 1820</strain>
    </source>
</reference>
<dbReference type="PROSITE" id="PS50097">
    <property type="entry name" value="BTB"/>
    <property type="match status" value="1"/>
</dbReference>
<organism evidence="3 4">
    <name type="scientific">Lentinus brumalis</name>
    <dbReference type="NCBI Taxonomy" id="2498619"/>
    <lineage>
        <taxon>Eukaryota</taxon>
        <taxon>Fungi</taxon>
        <taxon>Dikarya</taxon>
        <taxon>Basidiomycota</taxon>
        <taxon>Agaricomycotina</taxon>
        <taxon>Agaricomycetes</taxon>
        <taxon>Polyporales</taxon>
        <taxon>Polyporaceae</taxon>
        <taxon>Lentinus</taxon>
    </lineage>
</organism>
<accession>A0A371CQN0</accession>
<dbReference type="Proteomes" id="UP000256964">
    <property type="component" value="Unassembled WGS sequence"/>
</dbReference>
<evidence type="ECO:0000313" key="3">
    <source>
        <dbReference type="EMBL" id="RDX42591.1"/>
    </source>
</evidence>
<gene>
    <name evidence="3" type="ORF">OH76DRAFT_1422434</name>
</gene>
<evidence type="ECO:0000313" key="4">
    <source>
        <dbReference type="Proteomes" id="UP000256964"/>
    </source>
</evidence>
<proteinExistence type="predicted"/>
<sequence>MASLDHPPGAVIIQQDPLFWFFDGNVVLLFHGGIAFKVHKGVLAFHSEIFHDMFRQPLPSPSQAEAADQSIEGCPVVPLDDTPNDIVHLLLVMYGRNAEEVVYPVLAALLRVGDKYGAQAVVHKCVGFFMSMFPATLDHWEVAREYRHQIGFKDHDAIEVYNLFRRTGPSLRWPGPPPAPHPARPDMRPLKTPLPIALFLCAQLYEDVLRSGTRRADGTPETLSEADLECIVKMQGKLRRRGARIVSHAQAFVFDPKDCERSSSYVDPWRDTYADADSSDEDDRRDCGGEDECEDGYEEYFGERMTDEVEDVYLGGDLFDLWIRTRMVEVENEGHVCGGCMDGMRDRHDELRRRFWNELPALAGMAK</sequence>
<dbReference type="CDD" id="cd18186">
    <property type="entry name" value="BTB_POZ_ZBTB_KLHL-like"/>
    <property type="match status" value="1"/>
</dbReference>
<dbReference type="Pfam" id="PF00651">
    <property type="entry name" value="BTB"/>
    <property type="match status" value="1"/>
</dbReference>
<evidence type="ECO:0000256" key="1">
    <source>
        <dbReference type="SAM" id="MobiDB-lite"/>
    </source>
</evidence>
<keyword evidence="4" id="KW-1185">Reference proteome</keyword>
<dbReference type="EMBL" id="KZ857481">
    <property type="protein sequence ID" value="RDX42591.1"/>
    <property type="molecule type" value="Genomic_DNA"/>
</dbReference>
<dbReference type="AlphaFoldDB" id="A0A371CQN0"/>
<dbReference type="SMART" id="SM00225">
    <property type="entry name" value="BTB"/>
    <property type="match status" value="1"/>
</dbReference>
<dbReference type="SUPFAM" id="SSF54695">
    <property type="entry name" value="POZ domain"/>
    <property type="match status" value="1"/>
</dbReference>
<feature type="domain" description="BTB" evidence="2">
    <location>
        <begin position="24"/>
        <end position="94"/>
    </location>
</feature>
<dbReference type="InterPro" id="IPR000210">
    <property type="entry name" value="BTB/POZ_dom"/>
</dbReference>
<dbReference type="InterPro" id="IPR011333">
    <property type="entry name" value="SKP1/BTB/POZ_sf"/>
</dbReference>
<dbReference type="Gene3D" id="3.30.710.10">
    <property type="entry name" value="Potassium Channel Kv1.1, Chain A"/>
    <property type="match status" value="1"/>
</dbReference>
<name>A0A371CQN0_9APHY</name>
<evidence type="ECO:0000259" key="2">
    <source>
        <dbReference type="PROSITE" id="PS50097"/>
    </source>
</evidence>
<dbReference type="OrthoDB" id="2757422at2759"/>
<protein>
    <recommendedName>
        <fullName evidence="2">BTB domain-containing protein</fullName>
    </recommendedName>
</protein>